<reference evidence="1 2" key="1">
    <citation type="submission" date="2024-02" db="EMBL/GenBank/DDBJ databases">
        <authorList>
            <person name="Chen Y."/>
            <person name="Shah S."/>
            <person name="Dougan E. K."/>
            <person name="Thang M."/>
            <person name="Chan C."/>
        </authorList>
    </citation>
    <scope>NUCLEOTIDE SEQUENCE [LARGE SCALE GENOMIC DNA]</scope>
</reference>
<proteinExistence type="predicted"/>
<organism evidence="1 2">
    <name type="scientific">Durusdinium trenchii</name>
    <dbReference type="NCBI Taxonomy" id="1381693"/>
    <lineage>
        <taxon>Eukaryota</taxon>
        <taxon>Sar</taxon>
        <taxon>Alveolata</taxon>
        <taxon>Dinophyceae</taxon>
        <taxon>Suessiales</taxon>
        <taxon>Symbiodiniaceae</taxon>
        <taxon>Durusdinium</taxon>
    </lineage>
</organism>
<name>A0ABP0Q5W5_9DINO</name>
<accession>A0ABP0Q5W5</accession>
<gene>
    <name evidence="1" type="ORF">SCF082_LOCUS39161</name>
</gene>
<evidence type="ECO:0000313" key="1">
    <source>
        <dbReference type="EMBL" id="CAK9082389.1"/>
    </source>
</evidence>
<sequence length="557" mass="62174">MHKVPSLVKEALVLLVRQYTQPKFVTHEAIASGLLNQGHCSAVGILLPWKSALTNDDNLLNSLVGRMQQDWVSLTPKMRRPWSQKDLESLQRVCGMFQACLQQFLTSVPKTFSDSVLAEINKALAARLLQTTWEQTQLQILEDVAKLRDWSSRFLVFSKQQAALDFKHLNDRYVRGKAAVDAYMATNHQLIHVSSLVMAHGQVVSALQSLPHNTLTILLVDVTVWPSRAVAIDECIQLCQGISTGNSRCLTFFLLPQAWNASHRAQVNGNKRLLEDKIQGAMDYYEIALNYSPSDHAGDKRKLSQQCVGAMVNSATSAFNRSRALLGSITQVQRSRVNELVNPEPDHALVQQRGISATGTVIQELLAGVTTQDDQCVLIVDLLPTRFAEWSHAAWDMQRERLEEPSSKLDVRFISVYHDDSNDMASHTELIRGKIMRDWLSGSAPLARATSLKVAVTTTNEAGRSMPYRYVLAPRTTVNCFKAKPLPSDVDWSNLKSAELGAVFKDRFNQVPKADHCGLTWEVKLGEEVPAILRPTKPKFYLFANVQVPPSKAIKLA</sequence>
<protein>
    <submittedName>
        <fullName evidence="1">Uncharacterized protein</fullName>
    </submittedName>
</protein>
<comment type="caution">
    <text evidence="1">The sequence shown here is derived from an EMBL/GenBank/DDBJ whole genome shotgun (WGS) entry which is preliminary data.</text>
</comment>
<dbReference type="Proteomes" id="UP001642464">
    <property type="component" value="Unassembled WGS sequence"/>
</dbReference>
<evidence type="ECO:0000313" key="2">
    <source>
        <dbReference type="Proteomes" id="UP001642464"/>
    </source>
</evidence>
<keyword evidence="2" id="KW-1185">Reference proteome</keyword>
<dbReference type="EMBL" id="CAXAMM010038951">
    <property type="protein sequence ID" value="CAK9082389.1"/>
    <property type="molecule type" value="Genomic_DNA"/>
</dbReference>